<reference evidence="1" key="1">
    <citation type="submission" date="2015-04" db="UniProtKB">
        <authorList>
            <consortium name="EnsemblPlants"/>
        </authorList>
    </citation>
    <scope>IDENTIFICATION</scope>
</reference>
<accession>A0A0E0L6H4</accession>
<organism evidence="1">
    <name type="scientific">Oryza punctata</name>
    <name type="common">Red rice</name>
    <dbReference type="NCBI Taxonomy" id="4537"/>
    <lineage>
        <taxon>Eukaryota</taxon>
        <taxon>Viridiplantae</taxon>
        <taxon>Streptophyta</taxon>
        <taxon>Embryophyta</taxon>
        <taxon>Tracheophyta</taxon>
        <taxon>Spermatophyta</taxon>
        <taxon>Magnoliopsida</taxon>
        <taxon>Liliopsida</taxon>
        <taxon>Poales</taxon>
        <taxon>Poaceae</taxon>
        <taxon>BOP clade</taxon>
        <taxon>Oryzoideae</taxon>
        <taxon>Oryzeae</taxon>
        <taxon>Oryzinae</taxon>
        <taxon>Oryza</taxon>
    </lineage>
</organism>
<dbReference type="AlphaFoldDB" id="A0A0E0L6H4"/>
<evidence type="ECO:0000313" key="1">
    <source>
        <dbReference type="EnsemblPlants" id="OPUNC05G25410.1"/>
    </source>
</evidence>
<sequence length="64" mass="6988">MRVLLFSRCREEVATFVPEKRVMSLRGERVSLAGGGCRARVLLAGRRVPPARGKASYEGTLGRG</sequence>
<proteinExistence type="predicted"/>
<dbReference type="EnsemblPlants" id="OPUNC05G25410.1">
    <property type="protein sequence ID" value="OPUNC05G25410.1"/>
    <property type="gene ID" value="OPUNC05G25410"/>
</dbReference>
<keyword evidence="2" id="KW-1185">Reference proteome</keyword>
<name>A0A0E0L6H4_ORYPU</name>
<protein>
    <submittedName>
        <fullName evidence="1">Uncharacterized protein</fullName>
    </submittedName>
</protein>
<dbReference type="Proteomes" id="UP000026962">
    <property type="component" value="Chromosome 5"/>
</dbReference>
<reference evidence="1" key="2">
    <citation type="submission" date="2018-05" db="EMBL/GenBank/DDBJ databases">
        <title>OpunRS2 (Oryza punctata Reference Sequence Version 2).</title>
        <authorList>
            <person name="Zhang J."/>
            <person name="Kudrna D."/>
            <person name="Lee S."/>
            <person name="Talag J."/>
            <person name="Welchert J."/>
            <person name="Wing R.A."/>
        </authorList>
    </citation>
    <scope>NUCLEOTIDE SEQUENCE [LARGE SCALE GENOMIC DNA]</scope>
</reference>
<dbReference type="HOGENOM" id="CLU_2871597_0_0_1"/>
<dbReference type="Gramene" id="OPUNC05G25410.1">
    <property type="protein sequence ID" value="OPUNC05G25410.1"/>
    <property type="gene ID" value="OPUNC05G25410"/>
</dbReference>
<evidence type="ECO:0000313" key="2">
    <source>
        <dbReference type="Proteomes" id="UP000026962"/>
    </source>
</evidence>